<dbReference type="EC" id="4.1.1.36" evidence="3"/>
<feature type="domain" description="Flavoprotein" evidence="5">
    <location>
        <begin position="8"/>
        <end position="179"/>
    </location>
</feature>
<reference evidence="7 8" key="1">
    <citation type="journal article" date="2014" name="Genome Announc.">
        <title>Genome Sequence and Methylome of Soil Bacterium Gemmatirosa kalamazoonensis KBS708T, a Member of the Rarely Cultivated Gemmatimonadetes Phylum.</title>
        <authorList>
            <person name="Debruyn J.M."/>
            <person name="Radosevich M."/>
            <person name="Wommack K.E."/>
            <person name="Polson S.W."/>
            <person name="Hauser L.J."/>
            <person name="Fawaz M.N."/>
            <person name="Korlach J."/>
            <person name="Tsai Y.C."/>
        </authorList>
    </citation>
    <scope>NUCLEOTIDE SEQUENCE [LARGE SCALE GENOMIC DNA]</scope>
    <source>
        <strain evidence="7 8">KBS708</strain>
    </source>
</reference>
<dbReference type="eggNOG" id="COG0452">
    <property type="taxonomic scope" value="Bacteria"/>
</dbReference>
<comment type="caution">
    <text evidence="3">Lacks conserved residue(s) required for the propagation of feature annotation.</text>
</comment>
<evidence type="ECO:0000256" key="2">
    <source>
        <dbReference type="ARBA" id="ARBA00023239"/>
    </source>
</evidence>
<organism evidence="7 8">
    <name type="scientific">Gemmatirosa kalamazoonensis</name>
    <dbReference type="NCBI Taxonomy" id="861299"/>
    <lineage>
        <taxon>Bacteria</taxon>
        <taxon>Pseudomonadati</taxon>
        <taxon>Gemmatimonadota</taxon>
        <taxon>Gemmatimonadia</taxon>
        <taxon>Gemmatimonadales</taxon>
        <taxon>Gemmatimonadaceae</taxon>
        <taxon>Gemmatirosa</taxon>
    </lineage>
</organism>
<evidence type="ECO:0000313" key="8">
    <source>
        <dbReference type="Proteomes" id="UP000019151"/>
    </source>
</evidence>
<dbReference type="FunCoup" id="W0RJA9">
    <property type="interactions" value="481"/>
</dbReference>
<keyword evidence="3" id="KW-0511">Multifunctional enzyme</keyword>
<dbReference type="InterPro" id="IPR003382">
    <property type="entry name" value="Flavoprotein"/>
</dbReference>
<evidence type="ECO:0000256" key="4">
    <source>
        <dbReference type="RuleBase" id="RU364078"/>
    </source>
</evidence>
<dbReference type="Gene3D" id="3.40.50.1950">
    <property type="entry name" value="Flavin prenyltransferase-like"/>
    <property type="match status" value="1"/>
</dbReference>
<dbReference type="PANTHER" id="PTHR14359">
    <property type="entry name" value="HOMO-OLIGOMERIC FLAVIN CONTAINING CYS DECARBOXYLASE FAMILY"/>
    <property type="match status" value="1"/>
</dbReference>
<dbReference type="EMBL" id="CP007128">
    <property type="protein sequence ID" value="AHG90856.1"/>
    <property type="molecule type" value="Genomic_DNA"/>
</dbReference>
<dbReference type="PANTHER" id="PTHR14359:SF6">
    <property type="entry name" value="PHOSPHOPANTOTHENOYLCYSTEINE DECARBOXYLASE"/>
    <property type="match status" value="1"/>
</dbReference>
<comment type="cofactor">
    <cofactor evidence="3">
        <name>Mg(2+)</name>
        <dbReference type="ChEBI" id="CHEBI:18420"/>
    </cofactor>
</comment>
<comment type="function">
    <text evidence="3">Catalyzes two sequential steps in the biosynthesis of coenzyme A. In the first step cysteine is conjugated to 4'-phosphopantothenate to form 4-phosphopantothenoylcysteine. In the second step the latter compound is decarboxylated to form 4'-phosphopantotheine.</text>
</comment>
<evidence type="ECO:0000259" key="6">
    <source>
        <dbReference type="Pfam" id="PF04127"/>
    </source>
</evidence>
<dbReference type="Gene3D" id="3.40.50.10300">
    <property type="entry name" value="CoaB-like"/>
    <property type="match status" value="1"/>
</dbReference>
<dbReference type="PATRIC" id="fig|861299.3.peg.3371"/>
<sequence length="410" mass="42680">MRPFDGRRVLLGITGGIAAYKAAWLARLLSQGGAVVDVVMTRAATEFVGAVTLEALTGRPVHVDLLGVGRALDHIKLARAAEAVVVAPCTADFLARAVHGHADDLLSACLLATTAPVLLVPAMNDRMWAHQQVRANAERARALGYTVLDPDEGPLAAGEGSGPGRMPEPETILAHVARQLEPRAALAGKRVLVTAGPTREAIDPVRFISNHSSGRMGVAIADAAWRRGADVTLIAGPLAVPTPAGVRVLRVESTQEMADAVAGELPNADALVMAAAPSDFRPARVAEAKIKRGAGARAIELEPTADILASTRARRRPGAVIVGFALETHDALPNARAKLASKGVDLIVLNDATEPGAGFGVETNRVTFVSRDAEEALTLLPKRDVADAILDRVEALLRGSDADASLAAGD</sequence>
<dbReference type="InterPro" id="IPR007085">
    <property type="entry name" value="DNA/pantothenate-metab_flavo_C"/>
</dbReference>
<dbReference type="GO" id="GO:0004633">
    <property type="term" value="F:phosphopantothenoylcysteine decarboxylase activity"/>
    <property type="evidence" value="ECO:0007669"/>
    <property type="project" value="UniProtKB-UniRule"/>
</dbReference>
<keyword evidence="3 4" id="KW-0285">Flavoprotein</keyword>
<comment type="catalytic activity">
    <reaction evidence="3 4">
        <text>N-[(R)-4-phosphopantothenoyl]-L-cysteine + H(+) = (R)-4'-phosphopantetheine + CO2</text>
        <dbReference type="Rhea" id="RHEA:16793"/>
        <dbReference type="ChEBI" id="CHEBI:15378"/>
        <dbReference type="ChEBI" id="CHEBI:16526"/>
        <dbReference type="ChEBI" id="CHEBI:59458"/>
        <dbReference type="ChEBI" id="CHEBI:61723"/>
        <dbReference type="EC" id="4.1.1.36"/>
    </reaction>
</comment>
<feature type="domain" description="DNA/pantothenate metabolism flavoprotein C-terminal" evidence="6">
    <location>
        <begin position="186"/>
        <end position="395"/>
    </location>
</feature>
<dbReference type="GO" id="GO:0046872">
    <property type="term" value="F:metal ion binding"/>
    <property type="evidence" value="ECO:0007669"/>
    <property type="project" value="UniProtKB-KW"/>
</dbReference>
<dbReference type="EC" id="6.3.2.5" evidence="3"/>
<comment type="pathway">
    <text evidence="3 4">Cofactor biosynthesis; coenzyme A biosynthesis; CoA from (R)-pantothenate: step 3/5.</text>
</comment>
<feature type="region of interest" description="Phosphopantothenoylcysteine decarboxylase" evidence="3">
    <location>
        <begin position="1"/>
        <end position="190"/>
    </location>
</feature>
<comment type="similarity">
    <text evidence="3 4">In the C-terminal section; belongs to the PPC synthetase family.</text>
</comment>
<comment type="cofactor">
    <cofactor evidence="3">
        <name>FMN</name>
        <dbReference type="ChEBI" id="CHEBI:58210"/>
    </cofactor>
    <text evidence="3">Binds 1 FMN per subunit.</text>
</comment>
<dbReference type="UniPathway" id="UPA00241">
    <property type="reaction ID" value="UER00353"/>
</dbReference>
<gene>
    <name evidence="3" type="primary">coaBC</name>
    <name evidence="7" type="ORF">J421_3319</name>
</gene>
<feature type="binding site" evidence="3">
    <location>
        <position position="324"/>
    </location>
    <ligand>
        <name>CTP</name>
        <dbReference type="ChEBI" id="CHEBI:37563"/>
    </ligand>
</feature>
<keyword evidence="8" id="KW-1185">Reference proteome</keyword>
<dbReference type="Pfam" id="PF02441">
    <property type="entry name" value="Flavoprotein"/>
    <property type="match status" value="1"/>
</dbReference>
<dbReference type="InterPro" id="IPR035929">
    <property type="entry name" value="CoaB-like_sf"/>
</dbReference>
<feature type="binding site" evidence="3">
    <location>
        <position position="289"/>
    </location>
    <ligand>
        <name>CTP</name>
        <dbReference type="ChEBI" id="CHEBI:37563"/>
    </ligand>
</feature>
<comment type="catalytic activity">
    <reaction evidence="3 4">
        <text>(R)-4'-phosphopantothenate + L-cysteine + CTP = N-[(R)-4-phosphopantothenoyl]-L-cysteine + CMP + diphosphate + H(+)</text>
        <dbReference type="Rhea" id="RHEA:19397"/>
        <dbReference type="ChEBI" id="CHEBI:10986"/>
        <dbReference type="ChEBI" id="CHEBI:15378"/>
        <dbReference type="ChEBI" id="CHEBI:33019"/>
        <dbReference type="ChEBI" id="CHEBI:35235"/>
        <dbReference type="ChEBI" id="CHEBI:37563"/>
        <dbReference type="ChEBI" id="CHEBI:59458"/>
        <dbReference type="ChEBI" id="CHEBI:60377"/>
        <dbReference type="EC" id="6.3.2.5"/>
    </reaction>
</comment>
<evidence type="ECO:0000259" key="5">
    <source>
        <dbReference type="Pfam" id="PF02441"/>
    </source>
</evidence>
<dbReference type="NCBIfam" id="TIGR00521">
    <property type="entry name" value="coaBC_dfp"/>
    <property type="match status" value="1"/>
</dbReference>
<feature type="binding site" evidence="3">
    <location>
        <position position="279"/>
    </location>
    <ligand>
        <name>CTP</name>
        <dbReference type="ChEBI" id="CHEBI:37563"/>
    </ligand>
</feature>
<dbReference type="InParanoid" id="W0RJA9"/>
<dbReference type="KEGG" id="gba:J421_3319"/>
<dbReference type="AlphaFoldDB" id="W0RJA9"/>
<dbReference type="GO" id="GO:0010181">
    <property type="term" value="F:FMN binding"/>
    <property type="evidence" value="ECO:0007669"/>
    <property type="project" value="UniProtKB-UniRule"/>
</dbReference>
<dbReference type="GO" id="GO:0004632">
    <property type="term" value="F:phosphopantothenate--cysteine ligase activity"/>
    <property type="evidence" value="ECO:0007669"/>
    <property type="project" value="UniProtKB-UniRule"/>
</dbReference>
<keyword evidence="3" id="KW-0479">Metal-binding</keyword>
<dbReference type="RefSeq" id="WP_025412322.1">
    <property type="nucleotide sequence ID" value="NZ_CP007128.1"/>
</dbReference>
<feature type="region of interest" description="Phosphopantothenate--cysteine ligase" evidence="3">
    <location>
        <begin position="191"/>
        <end position="410"/>
    </location>
</feature>
<proteinExistence type="inferred from homology"/>
<name>W0RJA9_9BACT</name>
<evidence type="ECO:0000256" key="3">
    <source>
        <dbReference type="HAMAP-Rule" id="MF_02225"/>
    </source>
</evidence>
<keyword evidence="3" id="KW-0460">Magnesium</keyword>
<dbReference type="OrthoDB" id="9802554at2"/>
<dbReference type="InterPro" id="IPR036551">
    <property type="entry name" value="Flavin_trans-like"/>
</dbReference>
<dbReference type="HOGENOM" id="CLU_033319_0_3_0"/>
<evidence type="ECO:0000256" key="1">
    <source>
        <dbReference type="ARBA" id="ARBA00022793"/>
    </source>
</evidence>
<keyword evidence="1 3" id="KW-0210">Decarboxylase</keyword>
<dbReference type="GO" id="GO:0015941">
    <property type="term" value="P:pantothenate catabolic process"/>
    <property type="evidence" value="ECO:0007669"/>
    <property type="project" value="InterPro"/>
</dbReference>
<keyword evidence="2 3" id="KW-0456">Lyase</keyword>
<dbReference type="SUPFAM" id="SSF102645">
    <property type="entry name" value="CoaB-like"/>
    <property type="match status" value="1"/>
</dbReference>
<dbReference type="SUPFAM" id="SSF52507">
    <property type="entry name" value="Homo-oligomeric flavin-containing Cys decarboxylases, HFCD"/>
    <property type="match status" value="1"/>
</dbReference>
<keyword evidence="3 4" id="KW-0436">Ligase</keyword>
<accession>W0RJA9</accession>
<dbReference type="InterPro" id="IPR005252">
    <property type="entry name" value="CoaBC"/>
</dbReference>
<keyword evidence="3 4" id="KW-0288">FMN</keyword>
<dbReference type="GO" id="GO:0071513">
    <property type="term" value="C:phosphopantothenoylcysteine decarboxylase complex"/>
    <property type="evidence" value="ECO:0007669"/>
    <property type="project" value="TreeGrafter"/>
</dbReference>
<dbReference type="Proteomes" id="UP000019151">
    <property type="component" value="Chromosome"/>
</dbReference>
<dbReference type="STRING" id="861299.J421_3319"/>
<comment type="function">
    <text evidence="4">Catalyzes two steps in the biosynthesis of coenzyme A. In the first step cysteine is conjugated to 4'-phosphopantothenate to form 4-phosphopantothenoylcysteine, in the latter compound is decarboxylated to form 4'-phosphopantotheine.</text>
</comment>
<comment type="pathway">
    <text evidence="3 4">Cofactor biosynthesis; coenzyme A biosynthesis; CoA from (R)-pantothenate: step 2/5.</text>
</comment>
<feature type="binding site" evidence="3">
    <location>
        <position position="342"/>
    </location>
    <ligand>
        <name>CTP</name>
        <dbReference type="ChEBI" id="CHEBI:37563"/>
    </ligand>
</feature>
<protein>
    <recommendedName>
        <fullName evidence="3">Coenzyme A biosynthesis bifunctional protein CoaBC</fullName>
    </recommendedName>
    <alternativeName>
        <fullName evidence="3">DNA/pantothenate metabolism flavoprotein</fullName>
    </alternativeName>
    <alternativeName>
        <fullName evidence="3">Phosphopantothenoylcysteine synthetase/decarboxylase</fullName>
        <shortName evidence="3">PPCS-PPCDC</shortName>
    </alternativeName>
    <domain>
        <recommendedName>
            <fullName evidence="3">Phosphopantothenoylcysteine decarboxylase</fullName>
            <shortName evidence="3">PPC decarboxylase</shortName>
            <shortName evidence="3">PPC-DC</shortName>
            <ecNumber evidence="3">4.1.1.36</ecNumber>
        </recommendedName>
        <alternativeName>
            <fullName evidence="3">CoaC</fullName>
        </alternativeName>
    </domain>
    <domain>
        <recommendedName>
            <fullName evidence="3">Phosphopantothenate--cysteine ligase</fullName>
            <ecNumber evidence="3">6.3.2.5</ecNumber>
        </recommendedName>
        <alternativeName>
            <fullName evidence="3">CoaB</fullName>
        </alternativeName>
        <alternativeName>
            <fullName evidence="3">Phosphopantothenoylcysteine synthetase</fullName>
            <shortName evidence="3">PPC synthetase</shortName>
            <shortName evidence="3">PPC-S</shortName>
        </alternativeName>
    </domain>
</protein>
<dbReference type="GO" id="GO:0015937">
    <property type="term" value="P:coenzyme A biosynthetic process"/>
    <property type="evidence" value="ECO:0007669"/>
    <property type="project" value="UniProtKB-UniRule"/>
</dbReference>
<dbReference type="HAMAP" id="MF_02225">
    <property type="entry name" value="CoaBC"/>
    <property type="match status" value="1"/>
</dbReference>
<feature type="binding site" evidence="3">
    <location>
        <position position="338"/>
    </location>
    <ligand>
        <name>CTP</name>
        <dbReference type="ChEBI" id="CHEBI:37563"/>
    </ligand>
</feature>
<evidence type="ECO:0000313" key="7">
    <source>
        <dbReference type="EMBL" id="AHG90856.1"/>
    </source>
</evidence>
<comment type="similarity">
    <text evidence="3 4">In the N-terminal section; belongs to the HFCD (homo-oligomeric flavin containing Cys decarboxylase) superfamily.</text>
</comment>
<dbReference type="Pfam" id="PF04127">
    <property type="entry name" value="DFP"/>
    <property type="match status" value="1"/>
</dbReference>